<comment type="caution">
    <text evidence="1">The sequence shown here is derived from an EMBL/GenBank/DDBJ whole genome shotgun (WGS) entry which is preliminary data.</text>
</comment>
<sequence>MFNLFDYNYLINHYDELSGEVVLDDPRVEEEKNLSNLQSCEAESMRQFLITFFTSRLSPSVILFIGKFASKVILISSSLSANLDTFYLDK</sequence>
<dbReference type="EMBL" id="JAPFFF010000024">
    <property type="protein sequence ID" value="KAK8850133.1"/>
    <property type="molecule type" value="Genomic_DNA"/>
</dbReference>
<name>A0ABR2HPQ3_9EUKA</name>
<evidence type="ECO:0000313" key="2">
    <source>
        <dbReference type="Proteomes" id="UP001470230"/>
    </source>
</evidence>
<accession>A0ABR2HPQ3</accession>
<gene>
    <name evidence="1" type="ORF">M9Y10_018245</name>
</gene>
<protein>
    <submittedName>
        <fullName evidence="1">Uncharacterized protein</fullName>
    </submittedName>
</protein>
<dbReference type="Proteomes" id="UP001470230">
    <property type="component" value="Unassembled WGS sequence"/>
</dbReference>
<evidence type="ECO:0000313" key="1">
    <source>
        <dbReference type="EMBL" id="KAK8850133.1"/>
    </source>
</evidence>
<reference evidence="1 2" key="1">
    <citation type="submission" date="2024-04" db="EMBL/GenBank/DDBJ databases">
        <title>Tritrichomonas musculus Genome.</title>
        <authorList>
            <person name="Alves-Ferreira E."/>
            <person name="Grigg M."/>
            <person name="Lorenzi H."/>
            <person name="Galac M."/>
        </authorList>
    </citation>
    <scope>NUCLEOTIDE SEQUENCE [LARGE SCALE GENOMIC DNA]</scope>
    <source>
        <strain evidence="1 2">EAF2021</strain>
    </source>
</reference>
<organism evidence="1 2">
    <name type="scientific">Tritrichomonas musculus</name>
    <dbReference type="NCBI Taxonomy" id="1915356"/>
    <lineage>
        <taxon>Eukaryota</taxon>
        <taxon>Metamonada</taxon>
        <taxon>Parabasalia</taxon>
        <taxon>Tritrichomonadida</taxon>
        <taxon>Tritrichomonadidae</taxon>
        <taxon>Tritrichomonas</taxon>
    </lineage>
</organism>
<proteinExistence type="predicted"/>
<keyword evidence="2" id="KW-1185">Reference proteome</keyword>